<dbReference type="Pfam" id="PF07734">
    <property type="entry name" value="FBA_1"/>
    <property type="match status" value="1"/>
</dbReference>
<dbReference type="OrthoDB" id="1867629at2759"/>
<keyword evidence="3" id="KW-1185">Reference proteome</keyword>
<dbReference type="CDD" id="cd22157">
    <property type="entry name" value="F-box_AtFBW1-like"/>
    <property type="match status" value="1"/>
</dbReference>
<dbReference type="Pfam" id="PF00646">
    <property type="entry name" value="F-box"/>
    <property type="match status" value="1"/>
</dbReference>
<gene>
    <name evidence="2" type="ORF">CFOL_v3_04583</name>
</gene>
<evidence type="ECO:0000313" key="2">
    <source>
        <dbReference type="EMBL" id="GAV61055.1"/>
    </source>
</evidence>
<dbReference type="InParanoid" id="A0A1Q3AZH9"/>
<dbReference type="SUPFAM" id="SSF81383">
    <property type="entry name" value="F-box domain"/>
    <property type="match status" value="1"/>
</dbReference>
<accession>A0A1Q3AZH9</accession>
<comment type="caution">
    <text evidence="2">The sequence shown here is derived from an EMBL/GenBank/DDBJ whole genome shotgun (WGS) entry which is preliminary data.</text>
</comment>
<dbReference type="InterPro" id="IPR001810">
    <property type="entry name" value="F-box_dom"/>
</dbReference>
<dbReference type="SMART" id="SM00256">
    <property type="entry name" value="FBOX"/>
    <property type="match status" value="1"/>
</dbReference>
<evidence type="ECO:0000313" key="3">
    <source>
        <dbReference type="Proteomes" id="UP000187406"/>
    </source>
</evidence>
<protein>
    <submittedName>
        <fullName evidence="2">FBA_1 domain-containing protein</fullName>
    </submittedName>
</protein>
<dbReference type="InterPro" id="IPR050796">
    <property type="entry name" value="SCF_F-box_component"/>
</dbReference>
<reference evidence="3" key="1">
    <citation type="submission" date="2016-04" db="EMBL/GenBank/DDBJ databases">
        <title>Cephalotus genome sequencing.</title>
        <authorList>
            <person name="Fukushima K."/>
            <person name="Hasebe M."/>
            <person name="Fang X."/>
        </authorList>
    </citation>
    <scope>NUCLEOTIDE SEQUENCE [LARGE SCALE GENOMIC DNA]</scope>
    <source>
        <strain evidence="3">cv. St1</strain>
    </source>
</reference>
<dbReference type="InterPro" id="IPR036047">
    <property type="entry name" value="F-box-like_dom_sf"/>
</dbReference>
<proteinExistence type="predicted"/>
<evidence type="ECO:0000259" key="1">
    <source>
        <dbReference type="SMART" id="SM00256"/>
    </source>
</evidence>
<dbReference type="InterPro" id="IPR017451">
    <property type="entry name" value="F-box-assoc_interact_dom"/>
</dbReference>
<organism evidence="2 3">
    <name type="scientific">Cephalotus follicularis</name>
    <name type="common">Albany pitcher plant</name>
    <dbReference type="NCBI Taxonomy" id="3775"/>
    <lineage>
        <taxon>Eukaryota</taxon>
        <taxon>Viridiplantae</taxon>
        <taxon>Streptophyta</taxon>
        <taxon>Embryophyta</taxon>
        <taxon>Tracheophyta</taxon>
        <taxon>Spermatophyta</taxon>
        <taxon>Magnoliopsida</taxon>
        <taxon>eudicotyledons</taxon>
        <taxon>Gunneridae</taxon>
        <taxon>Pentapetalae</taxon>
        <taxon>rosids</taxon>
        <taxon>fabids</taxon>
        <taxon>Oxalidales</taxon>
        <taxon>Cephalotaceae</taxon>
        <taxon>Cephalotus</taxon>
    </lineage>
</organism>
<dbReference type="EMBL" id="BDDD01000182">
    <property type="protein sequence ID" value="GAV61055.1"/>
    <property type="molecule type" value="Genomic_DNA"/>
</dbReference>
<dbReference type="Gene3D" id="1.20.1280.50">
    <property type="match status" value="1"/>
</dbReference>
<dbReference type="Proteomes" id="UP000187406">
    <property type="component" value="Unassembled WGS sequence"/>
</dbReference>
<dbReference type="STRING" id="3775.A0A1Q3AZH9"/>
<dbReference type="NCBIfam" id="TIGR01640">
    <property type="entry name" value="F_box_assoc_1"/>
    <property type="match status" value="1"/>
</dbReference>
<dbReference type="PANTHER" id="PTHR31672:SF13">
    <property type="entry name" value="F-BOX PROTEIN CPR30-LIKE"/>
    <property type="match status" value="1"/>
</dbReference>
<dbReference type="PANTHER" id="PTHR31672">
    <property type="entry name" value="BNACNNG10540D PROTEIN"/>
    <property type="match status" value="1"/>
</dbReference>
<dbReference type="AlphaFoldDB" id="A0A1Q3AZH9"/>
<feature type="domain" description="F-box" evidence="1">
    <location>
        <begin position="6"/>
        <end position="46"/>
    </location>
</feature>
<dbReference type="InterPro" id="IPR006527">
    <property type="entry name" value="F-box-assoc_dom_typ1"/>
</dbReference>
<sequence>MYREQLNKDLTIDILSRLPVKSLTRFRCVRKSWYTLFSNPIFIFKHLNQSKNDASLFIKHRCCITQKHVICLVSSSDSFDVLSSFEVPSEMYSKFMRIVGSCNGLLCITHDGVSNFDSPVFLWNPATREFRDLPKCIIETAHMPGERVCGVVYGFGYNPIIDDYKLVRIVYSYYFDRLYSRVEVFQLGDCFWREINAINCRIYESSCTMANGILHWIAHGGGVNDCELVVSFDMGDEVFRQIILPDFDFVGNGICMRLAVFKESLSLITYTYRGRDKWFDIWVKNENSAKEVWTKQLTIGPVFGVERPLGCGMWGEVFMEKSKGRLVWYDPTTQEIRDHSIHGVSCSLEVHVYVESLVSVYGRNEVVEVADSII</sequence>
<name>A0A1Q3AZH9_CEPFO</name>